<dbReference type="CDD" id="cd02223">
    <property type="entry name" value="cupin_Bh2720-like"/>
    <property type="match status" value="1"/>
</dbReference>
<name>A0A831LR27_9EURY</name>
<dbReference type="SUPFAM" id="SSF51182">
    <property type="entry name" value="RmlC-like cupins"/>
    <property type="match status" value="1"/>
</dbReference>
<feature type="domain" description="Cupin type-2" evidence="1">
    <location>
        <begin position="33"/>
        <end position="103"/>
    </location>
</feature>
<dbReference type="InterPro" id="IPR011051">
    <property type="entry name" value="RmlC_Cupin_sf"/>
</dbReference>
<evidence type="ECO:0000313" key="2">
    <source>
        <dbReference type="EMBL" id="HDS62966.1"/>
    </source>
</evidence>
<protein>
    <submittedName>
        <fullName evidence="2">Cupin domain-containing protein</fullName>
    </submittedName>
</protein>
<sequence>MKKGFIADIETETLKNTDFRRVLYTGKFSQLVLMCLAPGEEIGEEVHDDVDQFFRFEEGEGSVVIDGVAHAVKDGSAVIIPNGALHNVINTSKTANLKLYTIYSPPEHQDGVVRRTRAEAMAQEEHFDGKTTE</sequence>
<dbReference type="Proteomes" id="UP000885648">
    <property type="component" value="Unassembled WGS sequence"/>
</dbReference>
<dbReference type="InterPro" id="IPR014710">
    <property type="entry name" value="RmlC-like_jellyroll"/>
</dbReference>
<dbReference type="Gene3D" id="2.60.120.10">
    <property type="entry name" value="Jelly Rolls"/>
    <property type="match status" value="1"/>
</dbReference>
<dbReference type="InterPro" id="IPR013096">
    <property type="entry name" value="Cupin_2"/>
</dbReference>
<dbReference type="PANTHER" id="PTHR43346:SF1">
    <property type="entry name" value="QUERCETIN 2,3-DIOXYGENASE-RELATED"/>
    <property type="match status" value="1"/>
</dbReference>
<accession>A0A831LR27</accession>
<gene>
    <name evidence="2" type="ORF">ENN52_02325</name>
</gene>
<dbReference type="AlphaFoldDB" id="A0A831LR27"/>
<evidence type="ECO:0000259" key="1">
    <source>
        <dbReference type="Pfam" id="PF07883"/>
    </source>
</evidence>
<dbReference type="InterPro" id="IPR052538">
    <property type="entry name" value="Flavonoid_dioxygenase-like"/>
</dbReference>
<organism evidence="2">
    <name type="scientific">Methanofollis liminatans</name>
    <dbReference type="NCBI Taxonomy" id="2201"/>
    <lineage>
        <taxon>Archaea</taxon>
        <taxon>Methanobacteriati</taxon>
        <taxon>Methanobacteriota</taxon>
        <taxon>Stenosarchaea group</taxon>
        <taxon>Methanomicrobia</taxon>
        <taxon>Methanomicrobiales</taxon>
        <taxon>Methanomicrobiaceae</taxon>
        <taxon>Methanofollis</taxon>
    </lineage>
</organism>
<dbReference type="EMBL" id="DSBY01000098">
    <property type="protein sequence ID" value="HDS62966.1"/>
    <property type="molecule type" value="Genomic_DNA"/>
</dbReference>
<reference evidence="2" key="1">
    <citation type="journal article" date="2020" name="mSystems">
        <title>Genome- and Community-Level Interaction Insights into Carbon Utilization and Element Cycling Functions of Hydrothermarchaeota in Hydrothermal Sediment.</title>
        <authorList>
            <person name="Zhou Z."/>
            <person name="Liu Y."/>
            <person name="Xu W."/>
            <person name="Pan J."/>
            <person name="Luo Z.H."/>
            <person name="Li M."/>
        </authorList>
    </citation>
    <scope>NUCLEOTIDE SEQUENCE</scope>
    <source>
        <strain evidence="2">SpSt-1183</strain>
    </source>
</reference>
<proteinExistence type="predicted"/>
<dbReference type="Pfam" id="PF07883">
    <property type="entry name" value="Cupin_2"/>
    <property type="match status" value="1"/>
</dbReference>
<dbReference type="PANTHER" id="PTHR43346">
    <property type="entry name" value="LIGAND BINDING DOMAIN PROTEIN, PUTATIVE (AFU_ORTHOLOGUE AFUA_6G14370)-RELATED"/>
    <property type="match status" value="1"/>
</dbReference>
<comment type="caution">
    <text evidence="2">The sequence shown here is derived from an EMBL/GenBank/DDBJ whole genome shotgun (WGS) entry which is preliminary data.</text>
</comment>